<reference evidence="1" key="1">
    <citation type="submission" date="2023-06" db="EMBL/GenBank/DDBJ databases">
        <authorList>
            <person name="Jiang Y."/>
            <person name="Liu Q."/>
        </authorList>
    </citation>
    <scope>NUCLEOTIDE SEQUENCE</scope>
    <source>
        <strain evidence="1">CGMCC 1.12089</strain>
    </source>
</reference>
<protein>
    <submittedName>
        <fullName evidence="1">Uncharacterized protein</fullName>
    </submittedName>
</protein>
<dbReference type="RefSeq" id="WP_286659486.1">
    <property type="nucleotide sequence ID" value="NZ_JASZYV010000001.1"/>
</dbReference>
<dbReference type="EMBL" id="JASZYV010000001">
    <property type="protein sequence ID" value="MDM0044448.1"/>
    <property type="molecule type" value="Genomic_DNA"/>
</dbReference>
<organism evidence="1 2">
    <name type="scientific">Variovorax dokdonensis</name>
    <dbReference type="NCBI Taxonomy" id="344883"/>
    <lineage>
        <taxon>Bacteria</taxon>
        <taxon>Pseudomonadati</taxon>
        <taxon>Pseudomonadota</taxon>
        <taxon>Betaproteobacteria</taxon>
        <taxon>Burkholderiales</taxon>
        <taxon>Comamonadaceae</taxon>
        <taxon>Variovorax</taxon>
    </lineage>
</organism>
<evidence type="ECO:0000313" key="1">
    <source>
        <dbReference type="EMBL" id="MDM0044448.1"/>
    </source>
</evidence>
<evidence type="ECO:0000313" key="2">
    <source>
        <dbReference type="Proteomes" id="UP001174908"/>
    </source>
</evidence>
<proteinExistence type="predicted"/>
<gene>
    <name evidence="1" type="ORF">QTH91_08160</name>
</gene>
<name>A0ABT7N954_9BURK</name>
<keyword evidence="2" id="KW-1185">Reference proteome</keyword>
<dbReference type="Proteomes" id="UP001174908">
    <property type="component" value="Unassembled WGS sequence"/>
</dbReference>
<accession>A0ABT7N954</accession>
<comment type="caution">
    <text evidence="1">The sequence shown here is derived from an EMBL/GenBank/DDBJ whole genome shotgun (WGS) entry which is preliminary data.</text>
</comment>
<sequence>MEQLNQQSGHKDPKAYKDYALKTFGIEKERVARLRDRGLLQ</sequence>